<dbReference type="InterPro" id="IPR042103">
    <property type="entry name" value="SerRS_1_N_sf"/>
</dbReference>
<comment type="similarity">
    <text evidence="1">Belongs to the class-II aminoacyl-tRNA synthetase family. Type-1 seryl-tRNA synthetase subfamily.</text>
</comment>
<dbReference type="CDD" id="cd00770">
    <property type="entry name" value="SerRS_core"/>
    <property type="match status" value="1"/>
</dbReference>
<dbReference type="InterPro" id="IPR002314">
    <property type="entry name" value="aa-tRNA-synt_IIb"/>
</dbReference>
<dbReference type="Pfam" id="PF00587">
    <property type="entry name" value="tRNA-synt_2b"/>
    <property type="match status" value="1"/>
</dbReference>
<dbReference type="EMBL" id="HBEA01003023">
    <property type="protein sequence ID" value="CAD8252751.1"/>
    <property type="molecule type" value="Transcribed_RNA"/>
</dbReference>
<dbReference type="Gene3D" id="3.30.930.10">
    <property type="entry name" value="Bira Bifunctional Protein, Domain 2"/>
    <property type="match status" value="1"/>
</dbReference>
<keyword evidence="6" id="KW-0648">Protein biosynthesis</keyword>
<feature type="compositionally biased region" description="Basic and acidic residues" evidence="9">
    <location>
        <begin position="495"/>
        <end position="507"/>
    </location>
</feature>
<dbReference type="GO" id="GO:0004828">
    <property type="term" value="F:serine-tRNA ligase activity"/>
    <property type="evidence" value="ECO:0007669"/>
    <property type="project" value="UniProtKB-EC"/>
</dbReference>
<dbReference type="SUPFAM" id="SSF55681">
    <property type="entry name" value="Class II aaRS and biotin synthetases"/>
    <property type="match status" value="1"/>
</dbReference>
<accession>A0A7R9U3G3</accession>
<keyword evidence="3" id="KW-0436">Ligase</keyword>
<dbReference type="Gene3D" id="1.10.287.40">
    <property type="entry name" value="Serine-tRNA synthetase, tRNA binding domain"/>
    <property type="match status" value="1"/>
</dbReference>
<gene>
    <name evidence="11" type="ORF">PPYR1160_LOCUS2243</name>
</gene>
<dbReference type="InterPro" id="IPR015866">
    <property type="entry name" value="Ser-tRNA-synth_1_N"/>
</dbReference>
<evidence type="ECO:0000256" key="4">
    <source>
        <dbReference type="ARBA" id="ARBA00022741"/>
    </source>
</evidence>
<dbReference type="NCBIfam" id="TIGR00414">
    <property type="entry name" value="serS"/>
    <property type="match status" value="1"/>
</dbReference>
<dbReference type="AlphaFoldDB" id="A0A7R9U3G3"/>
<evidence type="ECO:0000256" key="8">
    <source>
        <dbReference type="ARBA" id="ARBA00031113"/>
    </source>
</evidence>
<evidence type="ECO:0000256" key="1">
    <source>
        <dbReference type="ARBA" id="ARBA00010728"/>
    </source>
</evidence>
<protein>
    <recommendedName>
        <fullName evidence="2">serine--tRNA ligase</fullName>
        <ecNumber evidence="2">6.1.1.11</ecNumber>
    </recommendedName>
    <alternativeName>
        <fullName evidence="8">Seryl-tRNA synthetase</fullName>
    </alternativeName>
</protein>
<evidence type="ECO:0000256" key="7">
    <source>
        <dbReference type="ARBA" id="ARBA00023146"/>
    </source>
</evidence>
<evidence type="ECO:0000313" key="11">
    <source>
        <dbReference type="EMBL" id="CAD8252751.1"/>
    </source>
</evidence>
<organism evidence="11">
    <name type="scientific">Pinguiococcus pyrenoidosus</name>
    <dbReference type="NCBI Taxonomy" id="172671"/>
    <lineage>
        <taxon>Eukaryota</taxon>
        <taxon>Sar</taxon>
        <taxon>Stramenopiles</taxon>
        <taxon>Ochrophyta</taxon>
        <taxon>Pinguiophyceae</taxon>
        <taxon>Pinguiochrysidales</taxon>
        <taxon>Pinguiochrysidaceae</taxon>
        <taxon>Pinguiococcus</taxon>
    </lineage>
</organism>
<name>A0A7R9U3G3_9STRA</name>
<dbReference type="InterPro" id="IPR033729">
    <property type="entry name" value="SerRS_core"/>
</dbReference>
<dbReference type="Pfam" id="PF02403">
    <property type="entry name" value="Seryl_tRNA_N"/>
    <property type="match status" value="1"/>
</dbReference>
<dbReference type="FunFam" id="3.30.930.10:FF:000026">
    <property type="entry name" value="Seryl-tRNA synthetase, cytoplasmic"/>
    <property type="match status" value="1"/>
</dbReference>
<dbReference type="PRINTS" id="PR00981">
    <property type="entry name" value="TRNASYNTHSER"/>
</dbReference>
<keyword evidence="4" id="KW-0547">Nucleotide-binding</keyword>
<feature type="compositionally biased region" description="Low complexity" evidence="9">
    <location>
        <begin position="509"/>
        <end position="531"/>
    </location>
</feature>
<dbReference type="InterPro" id="IPR002317">
    <property type="entry name" value="Ser-tRNA-ligase_type_1"/>
</dbReference>
<evidence type="ECO:0000256" key="5">
    <source>
        <dbReference type="ARBA" id="ARBA00022840"/>
    </source>
</evidence>
<feature type="region of interest" description="Disordered" evidence="9">
    <location>
        <begin position="475"/>
        <end position="551"/>
    </location>
</feature>
<evidence type="ECO:0000256" key="3">
    <source>
        <dbReference type="ARBA" id="ARBA00022598"/>
    </source>
</evidence>
<dbReference type="SUPFAM" id="SSF46589">
    <property type="entry name" value="tRNA-binding arm"/>
    <property type="match status" value="1"/>
</dbReference>
<dbReference type="InterPro" id="IPR006195">
    <property type="entry name" value="aa-tRNA-synth_II"/>
</dbReference>
<reference evidence="11" key="1">
    <citation type="submission" date="2021-01" db="EMBL/GenBank/DDBJ databases">
        <authorList>
            <person name="Corre E."/>
            <person name="Pelletier E."/>
            <person name="Niang G."/>
            <person name="Scheremetjew M."/>
            <person name="Finn R."/>
            <person name="Kale V."/>
            <person name="Holt S."/>
            <person name="Cochrane G."/>
            <person name="Meng A."/>
            <person name="Brown T."/>
            <person name="Cohen L."/>
        </authorList>
    </citation>
    <scope>NUCLEOTIDE SEQUENCE</scope>
    <source>
        <strain evidence="11">CCMP2078</strain>
    </source>
</reference>
<feature type="domain" description="Aminoacyl-transfer RNA synthetases class-II family profile" evidence="10">
    <location>
        <begin position="198"/>
        <end position="428"/>
    </location>
</feature>
<dbReference type="PANTHER" id="PTHR11778">
    <property type="entry name" value="SERYL-TRNA SYNTHETASE"/>
    <property type="match status" value="1"/>
</dbReference>
<dbReference type="EC" id="6.1.1.11" evidence="2"/>
<dbReference type="GO" id="GO:0006434">
    <property type="term" value="P:seryl-tRNA aminoacylation"/>
    <property type="evidence" value="ECO:0007669"/>
    <property type="project" value="InterPro"/>
</dbReference>
<keyword evidence="7" id="KW-0030">Aminoacyl-tRNA synthetase</keyword>
<dbReference type="InterPro" id="IPR010978">
    <property type="entry name" value="tRNA-bd_arm"/>
</dbReference>
<feature type="region of interest" description="Disordered" evidence="9">
    <location>
        <begin position="1"/>
        <end position="26"/>
    </location>
</feature>
<evidence type="ECO:0000259" key="10">
    <source>
        <dbReference type="PROSITE" id="PS50862"/>
    </source>
</evidence>
<dbReference type="PROSITE" id="PS50862">
    <property type="entry name" value="AA_TRNA_LIGASE_II"/>
    <property type="match status" value="1"/>
</dbReference>
<evidence type="ECO:0000256" key="6">
    <source>
        <dbReference type="ARBA" id="ARBA00022917"/>
    </source>
</evidence>
<proteinExistence type="inferred from homology"/>
<evidence type="ECO:0000256" key="9">
    <source>
        <dbReference type="SAM" id="MobiDB-lite"/>
    </source>
</evidence>
<dbReference type="GO" id="GO:0005524">
    <property type="term" value="F:ATP binding"/>
    <property type="evidence" value="ECO:0007669"/>
    <property type="project" value="UniProtKB-KW"/>
</dbReference>
<feature type="compositionally biased region" description="Basic and acidic residues" evidence="9">
    <location>
        <begin position="9"/>
        <end position="26"/>
    </location>
</feature>
<dbReference type="InterPro" id="IPR045864">
    <property type="entry name" value="aa-tRNA-synth_II/BPL/LPL"/>
</dbReference>
<sequence>MPLDINLFRADRPGGDPDKIRESQRRRYASEELVDQVIEADNAWRAAQGAVDSRRKDKGDLQKELTKIYKAKQKPSEEMMAQKEAIDRDVAELEKAVAPLAEVRDKLLAQVGNIVAEDVPTSNDEDADNDAFIHWPAPPGQGWTPPSKPIPHHQLLYMIGGYEPSRGAKVAGHKGYFLSDAGVLLNQAIINYAIALARARGFSLLQPPYMMNKEVMAGVAQLSEFDEALYKVTGEENSEQYLIATSEQPICGFHSGEWMQEAQLPLKYCGLSMCFRKEAGAHGRDVWGIFRVHQFQKVEQFVVTDGDFETSNAMQREMLANAEEMYQNLEIPYRVVNIVSGELNNAAVKKYDLEGYFPASYKAYRELVSCSNCTDYQSRAMEVRCGTKKDGQREKKYVHMLNSTLAAATRTLCIILENYQDGSGVRVPDALIPFMGGMTFLPFVRHGIKEWEGCPKKSSVQISPNAFTAAVAAANGSIPPSVPPAQEQKQNGTGKQKDKPAAAEKKAASKPAEQAPAAPVATSAPAAAAAPSKEETGPKMNGTPARTASAAPSLGAWEKLDAFLLKYPYCGGWTPTRKDVDMLEAVSGVNIPGMEEKYMNIFRWLRHIGSFSAAEQASW</sequence>
<evidence type="ECO:0000256" key="2">
    <source>
        <dbReference type="ARBA" id="ARBA00012840"/>
    </source>
</evidence>
<keyword evidence="5" id="KW-0067">ATP-binding</keyword>